<dbReference type="GO" id="GO:0008270">
    <property type="term" value="F:zinc ion binding"/>
    <property type="evidence" value="ECO:0007669"/>
    <property type="project" value="InterPro"/>
</dbReference>
<sequence>MAEVVDHIKPHKGDQNLFWDKTNWQAMSKRCHDRKTAREDGGFGNAPGR</sequence>
<proteinExistence type="predicted"/>
<dbReference type="InterPro" id="IPR002711">
    <property type="entry name" value="HNH"/>
</dbReference>
<evidence type="ECO:0000313" key="3">
    <source>
        <dbReference type="EMBL" id="EFW29071.1"/>
    </source>
</evidence>
<gene>
    <name evidence="3" type="ORF">HMPREF9555_01771</name>
</gene>
<feature type="region of interest" description="Disordered" evidence="1">
    <location>
        <begin position="30"/>
        <end position="49"/>
    </location>
</feature>
<name>E7N430_9FIRM</name>
<evidence type="ECO:0000313" key="4">
    <source>
        <dbReference type="Proteomes" id="UP000004633"/>
    </source>
</evidence>
<dbReference type="Pfam" id="PF01844">
    <property type="entry name" value="HNH"/>
    <property type="match status" value="1"/>
</dbReference>
<reference evidence="3 4" key="1">
    <citation type="submission" date="2010-08" db="EMBL/GenBank/DDBJ databases">
        <authorList>
            <person name="Weinstock G."/>
            <person name="Sodergren E."/>
            <person name="Clifton S."/>
            <person name="Fulton L."/>
            <person name="Fulton B."/>
            <person name="Courtney L."/>
            <person name="Fronick C."/>
            <person name="Harrison M."/>
            <person name="Strong C."/>
            <person name="Farmer C."/>
            <person name="Delahaunty K."/>
            <person name="Markovic C."/>
            <person name="Hall O."/>
            <person name="Minx P."/>
            <person name="Tomlinson C."/>
            <person name="Mitreva M."/>
            <person name="Hou S."/>
            <person name="Chen J."/>
            <person name="Wollam A."/>
            <person name="Pepin K.H."/>
            <person name="Johnson M."/>
            <person name="Bhonagiri V."/>
            <person name="Zhang X."/>
            <person name="Suruliraj S."/>
            <person name="Warren W."/>
            <person name="Chinwalla A."/>
            <person name="Mardis E.R."/>
            <person name="Wilson R.K."/>
        </authorList>
    </citation>
    <scope>NUCLEOTIDE SEQUENCE [LARGE SCALE GENOMIC DNA]</scope>
    <source>
        <strain evidence="3 4">F0399</strain>
    </source>
</reference>
<protein>
    <recommendedName>
        <fullName evidence="2">HNH domain-containing protein</fullName>
    </recommendedName>
</protein>
<dbReference type="InterPro" id="IPR003615">
    <property type="entry name" value="HNH_nuc"/>
</dbReference>
<accession>E7N430</accession>
<dbReference type="Proteomes" id="UP000004633">
    <property type="component" value="Unassembled WGS sequence"/>
</dbReference>
<dbReference type="GO" id="GO:0003676">
    <property type="term" value="F:nucleic acid binding"/>
    <property type="evidence" value="ECO:0007669"/>
    <property type="project" value="InterPro"/>
</dbReference>
<dbReference type="GO" id="GO:0004519">
    <property type="term" value="F:endonuclease activity"/>
    <property type="evidence" value="ECO:0007669"/>
    <property type="project" value="InterPro"/>
</dbReference>
<organism evidence="3 4">
    <name type="scientific">Selenomonas artemidis F0399</name>
    <dbReference type="NCBI Taxonomy" id="749551"/>
    <lineage>
        <taxon>Bacteria</taxon>
        <taxon>Bacillati</taxon>
        <taxon>Bacillota</taxon>
        <taxon>Negativicutes</taxon>
        <taxon>Selenomonadales</taxon>
        <taxon>Selenomonadaceae</taxon>
        <taxon>Selenomonas</taxon>
    </lineage>
</organism>
<dbReference type="STRING" id="749551.HMPREF9555_01771"/>
<evidence type="ECO:0000259" key="2">
    <source>
        <dbReference type="Pfam" id="PF01844"/>
    </source>
</evidence>
<dbReference type="HOGENOM" id="CLU_208343_0_0_9"/>
<dbReference type="AlphaFoldDB" id="E7N430"/>
<feature type="domain" description="HNH" evidence="2">
    <location>
        <begin position="5"/>
        <end position="38"/>
    </location>
</feature>
<keyword evidence="4" id="KW-1185">Reference proteome</keyword>
<dbReference type="EMBL" id="AECV01000041">
    <property type="protein sequence ID" value="EFW29071.1"/>
    <property type="molecule type" value="Genomic_DNA"/>
</dbReference>
<evidence type="ECO:0000256" key="1">
    <source>
        <dbReference type="SAM" id="MobiDB-lite"/>
    </source>
</evidence>
<dbReference type="CDD" id="cd00085">
    <property type="entry name" value="HNHc"/>
    <property type="match status" value="1"/>
</dbReference>
<comment type="caution">
    <text evidence="3">The sequence shown here is derived from an EMBL/GenBank/DDBJ whole genome shotgun (WGS) entry which is preliminary data.</text>
</comment>